<proteinExistence type="predicted"/>
<evidence type="ECO:0000313" key="2">
    <source>
        <dbReference type="Proteomes" id="UP001148629"/>
    </source>
</evidence>
<sequence length="921" mass="105632">MEVAASVIAIIQISDTVLRACKSYIDAFQDYPKDLRLIYVEISSIKAIFEALNFFDPDDSQDSVALAALLRPDGPVEGCKRAIGELNQLLPNAVPQIKTRKSKRQKLDEALVALAWPLKCDKARKLLDELNSYKATISMAFTGQLMHELRSVKTVVRKVDQALTDAQRRECCDWLEIINPSSNHNDAVDLYVEGTGNWVFRSTPWQEWINQNKRAIWMHGIPGAGKTVLVAYLIRHVLSGQGAMENAACVYFYCYHAHNRDESIPFFRWLLSQLCRKISYVPEAIYEAFEFRHDPGRDLLLDSLAEILQHFDTVWVMIDALDESKERGNILSLLRLLQSDNRFRRIQLFAASREYFDIEQVMLSIADPLSLSNPWVEEDINSYVGEIMKKQSPFNAWPPDISQEVQGTLAKRAKGMFRWAICQLDILRRLKSIKRVRRAILSLPETLDDTYERMFAHIDPDHRDLVRHTLRWIYTHNAMNGKINQRNISAGVLLDAYLHLQEEESADFFCFDLETLRESCGCLVTWMTEVTPDGAETQTAKISHYTVREFLESDRSQKSASFFSLRRWEVFGDVLSSLFNRATNTKLLGAPCFDQTITNLDQYCSHAAFAAFRFLEPYVNLSLACDFLDPQSTSYPRLNMEGAMGSDGHYDYLAIWPVDWMMWKEDNTGIGLALQLIELETWHLLERYVHSLDSTEILKVSFLMKMDNFHGTILDYFAVFIYDDLEPTSEIFSLLLHHARTGVNLDSILQFYAARSGWHPVRGEGTFLAELLELGADPNSNTFRVTPLQIGCLMGSMKTIRTLLEGQADPNFTGNPSQPKWDDTYILRVFRVLHGLSPLKIIRTFRRRFLQEVQLHAMEQVLIAYGAKDFKTYSFDPEDIMFIKFQALGRNNGFHSGGDDTPEDDNDLDNADESGDNVEWE</sequence>
<organism evidence="1 2">
    <name type="scientific">Fusarium decemcellulare</name>
    <dbReference type="NCBI Taxonomy" id="57161"/>
    <lineage>
        <taxon>Eukaryota</taxon>
        <taxon>Fungi</taxon>
        <taxon>Dikarya</taxon>
        <taxon>Ascomycota</taxon>
        <taxon>Pezizomycotina</taxon>
        <taxon>Sordariomycetes</taxon>
        <taxon>Hypocreomycetidae</taxon>
        <taxon>Hypocreales</taxon>
        <taxon>Nectriaceae</taxon>
        <taxon>Fusarium</taxon>
        <taxon>Fusarium decemcellulare species complex</taxon>
    </lineage>
</organism>
<name>A0ACC1SZX7_9HYPO</name>
<comment type="caution">
    <text evidence="1">The sequence shown here is derived from an EMBL/GenBank/DDBJ whole genome shotgun (WGS) entry which is preliminary data.</text>
</comment>
<reference evidence="1" key="1">
    <citation type="submission" date="2022-08" db="EMBL/GenBank/DDBJ databases">
        <title>Genome Sequence of Fusarium decemcellulare.</title>
        <authorList>
            <person name="Buettner E."/>
        </authorList>
    </citation>
    <scope>NUCLEOTIDE SEQUENCE</scope>
    <source>
        <strain evidence="1">Babe19</strain>
    </source>
</reference>
<gene>
    <name evidence="1" type="ORF">NM208_g354</name>
</gene>
<dbReference type="EMBL" id="JANRMS010000016">
    <property type="protein sequence ID" value="KAJ3549716.1"/>
    <property type="molecule type" value="Genomic_DNA"/>
</dbReference>
<evidence type="ECO:0000313" key="1">
    <source>
        <dbReference type="EMBL" id="KAJ3549716.1"/>
    </source>
</evidence>
<dbReference type="Proteomes" id="UP001148629">
    <property type="component" value="Unassembled WGS sequence"/>
</dbReference>
<keyword evidence="2" id="KW-1185">Reference proteome</keyword>
<accession>A0ACC1SZX7</accession>
<protein>
    <submittedName>
        <fullName evidence="1">Uncharacterized protein</fullName>
    </submittedName>
</protein>